<dbReference type="Pfam" id="PF13531">
    <property type="entry name" value="SBP_bac_11"/>
    <property type="match status" value="1"/>
</dbReference>
<proteinExistence type="inferred from homology"/>
<evidence type="ECO:0000313" key="6">
    <source>
        <dbReference type="EMBL" id="RMB62097.1"/>
    </source>
</evidence>
<evidence type="ECO:0000256" key="4">
    <source>
        <dbReference type="PIRSR" id="PIRSR004846-1"/>
    </source>
</evidence>
<feature type="binding site" evidence="4">
    <location>
        <position position="40"/>
    </location>
    <ligand>
        <name>molybdate</name>
        <dbReference type="ChEBI" id="CHEBI:36264"/>
    </ligand>
</feature>
<sequence length="251" mass="26047">MRRTLKPIALACGALLAATSLSACSGEPEQQVLTVFAAASLSEVFVDIAKDFEADHEGVEVKFSFAGSSDLVSQLESGAPANVFASANEKQMERAKEQDVVKGVDVLFASNTLTLVTPADNPAGITSLADAADSSLVICAPQVPCGAATEEMAEEAGITLKPVSEENSVTDVLGKVTSGQADAGLVYVTDAIRAGDDVKVIDIPEADSVVNFYPVAAVRSDDTLAQEFVDFIMSEPSQAKLRATGFGSPVE</sequence>
<feature type="binding site" evidence="4">
    <location>
        <position position="68"/>
    </location>
    <ligand>
        <name>molybdate</name>
        <dbReference type="ChEBI" id="CHEBI:36264"/>
    </ligand>
</feature>
<dbReference type="GO" id="GO:0046872">
    <property type="term" value="F:metal ion binding"/>
    <property type="evidence" value="ECO:0007669"/>
    <property type="project" value="UniProtKB-KW"/>
</dbReference>
<dbReference type="Proteomes" id="UP000275256">
    <property type="component" value="Unassembled WGS sequence"/>
</dbReference>
<keyword evidence="4" id="KW-0500">Molybdenum</keyword>
<keyword evidence="2 4" id="KW-0479">Metal-binding</keyword>
<keyword evidence="7" id="KW-1185">Reference proteome</keyword>
<gene>
    <name evidence="6" type="primary">modA</name>
    <name evidence="6" type="ORF">EAX62_05845</name>
</gene>
<organism evidence="6 7">
    <name type="scientific">Tessaracoccus antarcticus</name>
    <dbReference type="NCBI Taxonomy" id="2479848"/>
    <lineage>
        <taxon>Bacteria</taxon>
        <taxon>Bacillati</taxon>
        <taxon>Actinomycetota</taxon>
        <taxon>Actinomycetes</taxon>
        <taxon>Propionibacteriales</taxon>
        <taxon>Propionibacteriaceae</taxon>
        <taxon>Tessaracoccus</taxon>
    </lineage>
</organism>
<dbReference type="GO" id="GO:0015689">
    <property type="term" value="P:molybdate ion transport"/>
    <property type="evidence" value="ECO:0007669"/>
    <property type="project" value="InterPro"/>
</dbReference>
<feature type="binding site" evidence="4">
    <location>
        <position position="187"/>
    </location>
    <ligand>
        <name>molybdate</name>
        <dbReference type="ChEBI" id="CHEBI:36264"/>
    </ligand>
</feature>
<protein>
    <submittedName>
        <fullName evidence="6">Molybdate ABC transporter substrate-binding protein</fullName>
    </submittedName>
</protein>
<feature type="binding site" evidence="4">
    <location>
        <position position="169"/>
    </location>
    <ligand>
        <name>molybdate</name>
        <dbReference type="ChEBI" id="CHEBI:36264"/>
    </ligand>
</feature>
<dbReference type="OrthoDB" id="9785015at2"/>
<comment type="similarity">
    <text evidence="1">Belongs to the bacterial solute-binding protein ModA family.</text>
</comment>
<dbReference type="PROSITE" id="PS51257">
    <property type="entry name" value="PROKAR_LIPOPROTEIN"/>
    <property type="match status" value="1"/>
</dbReference>
<dbReference type="AlphaFoldDB" id="A0A3M0GCB9"/>
<comment type="caution">
    <text evidence="6">The sequence shown here is derived from an EMBL/GenBank/DDBJ whole genome shotgun (WGS) entry which is preliminary data.</text>
</comment>
<evidence type="ECO:0000256" key="1">
    <source>
        <dbReference type="ARBA" id="ARBA00009175"/>
    </source>
</evidence>
<accession>A0A3M0GCB9</accession>
<dbReference type="GO" id="GO:0030973">
    <property type="term" value="F:molybdate ion binding"/>
    <property type="evidence" value="ECO:0007669"/>
    <property type="project" value="TreeGrafter"/>
</dbReference>
<dbReference type="PANTHER" id="PTHR30632">
    <property type="entry name" value="MOLYBDATE-BINDING PERIPLASMIC PROTEIN"/>
    <property type="match status" value="1"/>
</dbReference>
<dbReference type="RefSeq" id="WP_121900647.1">
    <property type="nucleotide sequence ID" value="NZ_REFW01000001.1"/>
</dbReference>
<reference evidence="6 7" key="1">
    <citation type="submission" date="2018-10" db="EMBL/GenBank/DDBJ databases">
        <title>Tessaracoccus antarcticuss sp. nov., isolated from sediment.</title>
        <authorList>
            <person name="Zhou L.Y."/>
            <person name="Du Z.J."/>
        </authorList>
    </citation>
    <scope>NUCLEOTIDE SEQUENCE [LARGE SCALE GENOMIC DNA]</scope>
    <source>
        <strain evidence="6 7">JDX10</strain>
    </source>
</reference>
<evidence type="ECO:0000256" key="2">
    <source>
        <dbReference type="ARBA" id="ARBA00022723"/>
    </source>
</evidence>
<dbReference type="PIRSF" id="PIRSF004846">
    <property type="entry name" value="ModA"/>
    <property type="match status" value="1"/>
</dbReference>
<feature type="signal peptide" evidence="5">
    <location>
        <begin position="1"/>
        <end position="25"/>
    </location>
</feature>
<dbReference type="InterPro" id="IPR050682">
    <property type="entry name" value="ModA/WtpA"/>
</dbReference>
<dbReference type="InterPro" id="IPR005950">
    <property type="entry name" value="ModA"/>
</dbReference>
<dbReference type="Gene3D" id="3.40.190.10">
    <property type="entry name" value="Periplasmic binding protein-like II"/>
    <property type="match status" value="2"/>
</dbReference>
<dbReference type="SUPFAM" id="SSF53850">
    <property type="entry name" value="Periplasmic binding protein-like II"/>
    <property type="match status" value="1"/>
</dbReference>
<evidence type="ECO:0000256" key="5">
    <source>
        <dbReference type="SAM" id="SignalP"/>
    </source>
</evidence>
<dbReference type="PANTHER" id="PTHR30632:SF0">
    <property type="entry name" value="SULFATE-BINDING PROTEIN"/>
    <property type="match status" value="1"/>
</dbReference>
<feature type="chain" id="PRO_5039428244" evidence="5">
    <location>
        <begin position="26"/>
        <end position="251"/>
    </location>
</feature>
<evidence type="ECO:0000313" key="7">
    <source>
        <dbReference type="Proteomes" id="UP000275256"/>
    </source>
</evidence>
<dbReference type="NCBIfam" id="TIGR01256">
    <property type="entry name" value="modA"/>
    <property type="match status" value="1"/>
</dbReference>
<dbReference type="EMBL" id="REFW01000001">
    <property type="protein sequence ID" value="RMB62097.1"/>
    <property type="molecule type" value="Genomic_DNA"/>
</dbReference>
<name>A0A3M0GCB9_9ACTN</name>
<evidence type="ECO:0000256" key="3">
    <source>
        <dbReference type="ARBA" id="ARBA00022729"/>
    </source>
</evidence>
<keyword evidence="3 5" id="KW-0732">Signal</keyword>